<dbReference type="Proteomes" id="UP001069802">
    <property type="component" value="Unassembled WGS sequence"/>
</dbReference>
<accession>A0ABT4LJX6</accession>
<dbReference type="GO" id="GO:0050129">
    <property type="term" value="F:N-formylglutamate deformylase activity"/>
    <property type="evidence" value="ECO:0007669"/>
    <property type="project" value="UniProtKB-EC"/>
</dbReference>
<dbReference type="EMBL" id="JAPWGY010000003">
    <property type="protein sequence ID" value="MCZ4281407.1"/>
    <property type="molecule type" value="Genomic_DNA"/>
</dbReference>
<reference evidence="1" key="1">
    <citation type="submission" date="2022-12" db="EMBL/GenBank/DDBJ databases">
        <title>Bacterial isolates from different developmental stages of Nematostella vectensis.</title>
        <authorList>
            <person name="Fraune S."/>
        </authorList>
    </citation>
    <scope>NUCLEOTIDE SEQUENCE</scope>
    <source>
        <strain evidence="1">G21630-S1</strain>
    </source>
</reference>
<evidence type="ECO:0000313" key="2">
    <source>
        <dbReference type="Proteomes" id="UP001069802"/>
    </source>
</evidence>
<dbReference type="InterPro" id="IPR007709">
    <property type="entry name" value="N-FG_amidohydro"/>
</dbReference>
<name>A0ABT4LJX6_9PROT</name>
<gene>
    <name evidence="1" type="primary">hutG</name>
    <name evidence="1" type="ORF">O4H49_11505</name>
</gene>
<keyword evidence="1" id="KW-0378">Hydrolase</keyword>
<organism evidence="1 2">
    <name type="scientific">Kiloniella laminariae</name>
    <dbReference type="NCBI Taxonomy" id="454162"/>
    <lineage>
        <taxon>Bacteria</taxon>
        <taxon>Pseudomonadati</taxon>
        <taxon>Pseudomonadota</taxon>
        <taxon>Alphaproteobacteria</taxon>
        <taxon>Rhodospirillales</taxon>
        <taxon>Kiloniellaceae</taxon>
        <taxon>Kiloniella</taxon>
    </lineage>
</organism>
<proteinExistence type="predicted"/>
<dbReference type="RefSeq" id="WP_269423559.1">
    <property type="nucleotide sequence ID" value="NZ_JAPWGY010000003.1"/>
</dbReference>
<dbReference type="Gene3D" id="3.40.630.40">
    <property type="entry name" value="Zn-dependent exopeptidases"/>
    <property type="match status" value="1"/>
</dbReference>
<sequence>MPSSSSHPSTPAVVTVTRGNSPVVLGMPHTGTWLPADILEKLNETGKMLTDTDWHIDQLYTGLLPEVTIVKANFHRYAIDANRDPSGVSLYPGQNTTSLCPLTDFDNQPIYQAGQEPDADEIERRRTLFHGPYHETLASELERVRQIHGSAILYDCHSIRSHIPFLFDGKLPDFNIGTNNGETCHPLIEQTVQGICQKAEDFTTVLNGRFKGGWTTRHYGQPKTGIHAIQMELTQATHLAGEQIPFDYDKAKADLLRPYLKAILDQLTQLVLSGSLRP</sequence>
<dbReference type="InterPro" id="IPR010247">
    <property type="entry name" value="HutG_amidohyd"/>
</dbReference>
<protein>
    <submittedName>
        <fullName evidence="1">N-formylglutamate deformylase</fullName>
        <ecNumber evidence="1">3.5.1.68</ecNumber>
    </submittedName>
</protein>
<comment type="caution">
    <text evidence="1">The sequence shown here is derived from an EMBL/GenBank/DDBJ whole genome shotgun (WGS) entry which is preliminary data.</text>
</comment>
<dbReference type="SUPFAM" id="SSF53187">
    <property type="entry name" value="Zn-dependent exopeptidases"/>
    <property type="match status" value="1"/>
</dbReference>
<dbReference type="NCBIfam" id="TIGR02017">
    <property type="entry name" value="hutG_amidohyd"/>
    <property type="match status" value="1"/>
</dbReference>
<dbReference type="EC" id="3.5.1.68" evidence="1"/>
<keyword evidence="2" id="KW-1185">Reference proteome</keyword>
<evidence type="ECO:0000313" key="1">
    <source>
        <dbReference type="EMBL" id="MCZ4281407.1"/>
    </source>
</evidence>
<dbReference type="Pfam" id="PF05013">
    <property type="entry name" value="FGase"/>
    <property type="match status" value="1"/>
</dbReference>